<sequence>MKFSTITLNTCLAAATLLVSTSDAYSSNVPQVTPVTQSNVLDTNADVAMSQYEAALKAAFEQASAPVPAPEPASESVPAVSSPIDQQQHHHQYQQQYQQVAAVAAPEAATESPTVLESVAPTTILLNHVQEQEEAIDQYETALKAALEAASRVEETETPAAAEAAEPSSILWESISDDISFQIEEAESKIGGTLSAAAKGEIVGNVLAGSAVLGTAAINSPILMGAALAYASTHILGGKRGEDLARVSKDALRNALSFTQTQLEEEQGDISKASVRIMQHIQHEAQDRAKKVQRVAQDQAHHVSREISDAPTQLVEEGKRIVTSDEFKQMPNRTFKAVQAFLGSDEVKRAKESVVKSIKDGLESEELKAVKARATRSLKDI</sequence>
<evidence type="ECO:0000256" key="3">
    <source>
        <dbReference type="SAM" id="SignalP"/>
    </source>
</evidence>
<name>A0A7S4EIK1_9STRA</name>
<proteinExistence type="predicted"/>
<feature type="coiled-coil region" evidence="1">
    <location>
        <begin position="129"/>
        <end position="156"/>
    </location>
</feature>
<evidence type="ECO:0000256" key="1">
    <source>
        <dbReference type="SAM" id="Coils"/>
    </source>
</evidence>
<evidence type="ECO:0000256" key="2">
    <source>
        <dbReference type="SAM" id="MobiDB-lite"/>
    </source>
</evidence>
<feature type="chain" id="PRO_5030823079" evidence="3">
    <location>
        <begin position="27"/>
        <end position="381"/>
    </location>
</feature>
<dbReference type="EMBL" id="HBIX01010418">
    <property type="protein sequence ID" value="CAE0715125.1"/>
    <property type="molecule type" value="Transcribed_RNA"/>
</dbReference>
<feature type="region of interest" description="Disordered" evidence="2">
    <location>
        <begin position="63"/>
        <end position="99"/>
    </location>
</feature>
<feature type="signal peptide" evidence="3">
    <location>
        <begin position="1"/>
        <end position="26"/>
    </location>
</feature>
<keyword evidence="1" id="KW-0175">Coiled coil</keyword>
<feature type="compositionally biased region" description="Low complexity" evidence="2">
    <location>
        <begin position="72"/>
        <end position="83"/>
    </location>
</feature>
<dbReference type="AlphaFoldDB" id="A0A7S4EIK1"/>
<protein>
    <submittedName>
        <fullName evidence="4">Uncharacterized protein</fullName>
    </submittedName>
</protein>
<accession>A0A7S4EIK1</accession>
<organism evidence="4">
    <name type="scientific">Pseudo-nitzschia australis</name>
    <dbReference type="NCBI Taxonomy" id="44445"/>
    <lineage>
        <taxon>Eukaryota</taxon>
        <taxon>Sar</taxon>
        <taxon>Stramenopiles</taxon>
        <taxon>Ochrophyta</taxon>
        <taxon>Bacillariophyta</taxon>
        <taxon>Bacillariophyceae</taxon>
        <taxon>Bacillariophycidae</taxon>
        <taxon>Bacillariales</taxon>
        <taxon>Bacillariaceae</taxon>
        <taxon>Pseudo-nitzschia</taxon>
    </lineage>
</organism>
<gene>
    <name evidence="4" type="ORF">PAUS00366_LOCUS7877</name>
</gene>
<keyword evidence="3" id="KW-0732">Signal</keyword>
<reference evidence="4" key="1">
    <citation type="submission" date="2021-01" db="EMBL/GenBank/DDBJ databases">
        <authorList>
            <person name="Corre E."/>
            <person name="Pelletier E."/>
            <person name="Niang G."/>
            <person name="Scheremetjew M."/>
            <person name="Finn R."/>
            <person name="Kale V."/>
            <person name="Holt S."/>
            <person name="Cochrane G."/>
            <person name="Meng A."/>
            <person name="Brown T."/>
            <person name="Cohen L."/>
        </authorList>
    </citation>
    <scope>NUCLEOTIDE SEQUENCE</scope>
    <source>
        <strain evidence="4">10249 10 AB</strain>
    </source>
</reference>
<evidence type="ECO:0000313" key="4">
    <source>
        <dbReference type="EMBL" id="CAE0715125.1"/>
    </source>
</evidence>